<reference evidence="5 6" key="1">
    <citation type="submission" date="2020-08" db="EMBL/GenBank/DDBJ databases">
        <title>Genomic Encyclopedia of Type Strains, Phase III (KMG-III): the genomes of soil and plant-associated and newly described type strains.</title>
        <authorList>
            <person name="Whitman W."/>
        </authorList>
    </citation>
    <scope>NUCLEOTIDE SEQUENCE [LARGE SCALE GENOMIC DNA]</scope>
    <source>
        <strain evidence="5 6">CECT 8075</strain>
    </source>
</reference>
<gene>
    <name evidence="5" type="ORF">FHS27_003886</name>
</gene>
<dbReference type="EC" id="3.1.3.18" evidence="4"/>
<comment type="pathway">
    <text evidence="2">Organic acid metabolism; glycolate biosynthesis; glycolate from 2-phosphoglycolate: step 1/1.</text>
</comment>
<evidence type="ECO:0000256" key="2">
    <source>
        <dbReference type="ARBA" id="ARBA00004818"/>
    </source>
</evidence>
<dbReference type="RefSeq" id="WP_246420085.1">
    <property type="nucleotide sequence ID" value="NZ_JACHXU010000013.1"/>
</dbReference>
<dbReference type="InterPro" id="IPR050155">
    <property type="entry name" value="HAD-like_hydrolase_sf"/>
</dbReference>
<evidence type="ECO:0000256" key="3">
    <source>
        <dbReference type="ARBA" id="ARBA00006171"/>
    </source>
</evidence>
<dbReference type="SFLD" id="SFLDS00003">
    <property type="entry name" value="Haloacid_Dehalogenase"/>
    <property type="match status" value="1"/>
</dbReference>
<dbReference type="PANTHER" id="PTHR43434:SF1">
    <property type="entry name" value="PHOSPHOGLYCOLATE PHOSPHATASE"/>
    <property type="match status" value="1"/>
</dbReference>
<dbReference type="Gene3D" id="3.40.50.1000">
    <property type="entry name" value="HAD superfamily/HAD-like"/>
    <property type="match status" value="1"/>
</dbReference>
<dbReference type="GO" id="GO:0005829">
    <property type="term" value="C:cytosol"/>
    <property type="evidence" value="ECO:0007669"/>
    <property type="project" value="TreeGrafter"/>
</dbReference>
<evidence type="ECO:0000313" key="5">
    <source>
        <dbReference type="EMBL" id="MBB3208059.1"/>
    </source>
</evidence>
<keyword evidence="5" id="KW-0378">Hydrolase</keyword>
<name>A0A7W5H736_9BACT</name>
<sequence>MLAGTMPAGADVRVFLFDIDGTLLTTKGVGNSALSQALRDEFGVLLPDCDVMFSGRTDRSLVIELLQRNNLEPSDEHCNRLRDRYISLMGGQLARQGGIVLPGIRRLLTDLFRRDALELAVMTGNFPETATRKLEHFDLRQWFAWIAGGDSHVDRDDLARRTAAIVARRHGNRVKEMVVVGDTPADIRCGHAIGAKTIAVATGEFSIEALEAENPSQMFPDFSNTEEVLDALFAE</sequence>
<dbReference type="EMBL" id="JACHXU010000013">
    <property type="protein sequence ID" value="MBB3208059.1"/>
    <property type="molecule type" value="Genomic_DNA"/>
</dbReference>
<dbReference type="Proteomes" id="UP000536179">
    <property type="component" value="Unassembled WGS sequence"/>
</dbReference>
<dbReference type="Gene3D" id="1.10.150.240">
    <property type="entry name" value="Putative phosphatase, domain 2"/>
    <property type="match status" value="1"/>
</dbReference>
<dbReference type="SUPFAM" id="SSF56784">
    <property type="entry name" value="HAD-like"/>
    <property type="match status" value="1"/>
</dbReference>
<comment type="similarity">
    <text evidence="3">Belongs to the HAD-like hydrolase superfamily. CbbY/CbbZ/Gph/YieH family.</text>
</comment>
<comment type="catalytic activity">
    <reaction evidence="1">
        <text>2-phosphoglycolate + H2O = glycolate + phosphate</text>
        <dbReference type="Rhea" id="RHEA:14369"/>
        <dbReference type="ChEBI" id="CHEBI:15377"/>
        <dbReference type="ChEBI" id="CHEBI:29805"/>
        <dbReference type="ChEBI" id="CHEBI:43474"/>
        <dbReference type="ChEBI" id="CHEBI:58033"/>
        <dbReference type="EC" id="3.1.3.18"/>
    </reaction>
</comment>
<dbReference type="PROSITE" id="PS01228">
    <property type="entry name" value="COF_1"/>
    <property type="match status" value="1"/>
</dbReference>
<evidence type="ECO:0000256" key="1">
    <source>
        <dbReference type="ARBA" id="ARBA00000830"/>
    </source>
</evidence>
<dbReference type="GO" id="GO:0008967">
    <property type="term" value="F:phosphoglycolate phosphatase activity"/>
    <property type="evidence" value="ECO:0007669"/>
    <property type="project" value="UniProtKB-EC"/>
</dbReference>
<dbReference type="AlphaFoldDB" id="A0A7W5H736"/>
<comment type="caution">
    <text evidence="5">The sequence shown here is derived from an EMBL/GenBank/DDBJ whole genome shotgun (WGS) entry which is preliminary data.</text>
</comment>
<dbReference type="PANTHER" id="PTHR43434">
    <property type="entry name" value="PHOSPHOGLYCOLATE PHOSPHATASE"/>
    <property type="match status" value="1"/>
</dbReference>
<dbReference type="GO" id="GO:0006281">
    <property type="term" value="P:DNA repair"/>
    <property type="evidence" value="ECO:0007669"/>
    <property type="project" value="TreeGrafter"/>
</dbReference>
<organism evidence="5 6">
    <name type="scientific">Aporhodopirellula rubra</name>
    <dbReference type="NCBI Taxonomy" id="980271"/>
    <lineage>
        <taxon>Bacteria</taxon>
        <taxon>Pseudomonadati</taxon>
        <taxon>Planctomycetota</taxon>
        <taxon>Planctomycetia</taxon>
        <taxon>Pirellulales</taxon>
        <taxon>Pirellulaceae</taxon>
        <taxon>Aporhodopirellula</taxon>
    </lineage>
</organism>
<dbReference type="Pfam" id="PF13419">
    <property type="entry name" value="HAD_2"/>
    <property type="match status" value="1"/>
</dbReference>
<dbReference type="SFLD" id="SFLDG01129">
    <property type="entry name" value="C1.5:_HAD__Beta-PGM__Phosphata"/>
    <property type="match status" value="1"/>
</dbReference>
<dbReference type="InterPro" id="IPR023198">
    <property type="entry name" value="PGP-like_dom2"/>
</dbReference>
<evidence type="ECO:0000313" key="6">
    <source>
        <dbReference type="Proteomes" id="UP000536179"/>
    </source>
</evidence>
<dbReference type="InterPro" id="IPR041492">
    <property type="entry name" value="HAD_2"/>
</dbReference>
<evidence type="ECO:0000256" key="4">
    <source>
        <dbReference type="ARBA" id="ARBA00013078"/>
    </source>
</evidence>
<protein>
    <recommendedName>
        <fullName evidence="4">phosphoglycolate phosphatase</fullName>
        <ecNumber evidence="4">3.1.3.18</ecNumber>
    </recommendedName>
</protein>
<keyword evidence="6" id="KW-1185">Reference proteome</keyword>
<proteinExistence type="inferred from homology"/>
<accession>A0A7W5H736</accession>
<dbReference type="InterPro" id="IPR036412">
    <property type="entry name" value="HAD-like_sf"/>
</dbReference>
<dbReference type="InterPro" id="IPR023214">
    <property type="entry name" value="HAD_sf"/>
</dbReference>